<evidence type="ECO:0000256" key="1">
    <source>
        <dbReference type="SAM" id="Phobius"/>
    </source>
</evidence>
<sequence>MSKIWTLTKVLLKLNYADFITDKKKRWAYLFSFAAILFVGFLIFGSMTHAMYEGMIHFGQNPGIIIAMGLAIASIWVFLISITNILTVFYYSNDVEMLLPLPLKSSQIISAKFFTVLITQYVMSSFILWPIFIAYGLKSGAFITYYIYMIIIYLFFPIVPLVLASLLMTIIMRYTNIAKNKDRGNIFIGIVSILFIVGINVFMQWRNKSAVSGAGDSVVNYLANNQSSLFVQMTNYFPTTYFGAMGLVENASWKGLLYVLIYILISIAFFGVFYYIAERTYLKGVIGLSTSTAKKEAITAEGLQKSTVQSSHLKAYVKKEFKILFRTPQFFLNCIVQTFVMPIMLFFILFVQDGNLKFITEYINNPEKAGFAIGAGLCAALFLMGSNVIATTSFSRDGSSWFVNRYLPVKASDIFFAKALTAWLINISILAIFGITIAVVAGISPVFMALWFLLSANGLLLINLIGTRWDAQTADIHWDSEQKLFKSRYTTLWNFLANILIALVIIAGVSLLYFVLHVGLWIMFIILFILFTIANAILVRILKLGAERILSNIK</sequence>
<dbReference type="AlphaFoldDB" id="A0A090YMU9"/>
<keyword evidence="1" id="KW-0472">Membrane</keyword>
<comment type="caution">
    <text evidence="2">The sequence shown here is derived from an EMBL/GenBank/DDBJ whole genome shotgun (WGS) entry which is preliminary data.</text>
</comment>
<keyword evidence="1" id="KW-0812">Transmembrane</keyword>
<dbReference type="EMBL" id="QVOD01000086">
    <property type="protein sequence ID" value="RFT61933.1"/>
    <property type="molecule type" value="Genomic_DNA"/>
</dbReference>
<gene>
    <name evidence="3" type="ORF">D0U04_29475</name>
    <name evidence="2" type="ORF">DJ93_160</name>
</gene>
<feature type="transmembrane region" description="Helical" evidence="1">
    <location>
        <begin position="415"/>
        <end position="443"/>
    </location>
</feature>
<dbReference type="PATRIC" id="fig|1405.8.peg.325"/>
<dbReference type="EMBL" id="JMQC01000008">
    <property type="protein sequence ID" value="KFM99267.1"/>
    <property type="molecule type" value="Genomic_DNA"/>
</dbReference>
<name>A0A090YMU9_9BACI</name>
<feature type="transmembrane region" description="Helical" evidence="1">
    <location>
        <begin position="113"/>
        <end position="133"/>
    </location>
</feature>
<feature type="transmembrane region" description="Helical" evidence="1">
    <location>
        <begin position="255"/>
        <end position="277"/>
    </location>
</feature>
<evidence type="ECO:0000313" key="5">
    <source>
        <dbReference type="Proteomes" id="UP000264294"/>
    </source>
</evidence>
<reference evidence="2 4" key="1">
    <citation type="submission" date="2014-04" db="EMBL/GenBank/DDBJ databases">
        <authorList>
            <person name="Bishop-Lilly K.A."/>
            <person name="Broomall S.M."/>
            <person name="Chain P.S."/>
            <person name="Chertkov O."/>
            <person name="Coyne S.R."/>
            <person name="Daligault H.E."/>
            <person name="Davenport K.W."/>
            <person name="Erkkila T."/>
            <person name="Frey K.G."/>
            <person name="Gibbons H.S."/>
            <person name="Gu W."/>
            <person name="Jaissle J."/>
            <person name="Johnson S.L."/>
            <person name="Koroleva G.I."/>
            <person name="Ladner J.T."/>
            <person name="Lo C.-C."/>
            <person name="Minogue T.D."/>
            <person name="Munk C."/>
            <person name="Palacios G.F."/>
            <person name="Redden C.L."/>
            <person name="Rosenzweig C.N."/>
            <person name="Scholz M.B."/>
            <person name="Teshima H."/>
            <person name="Xu Y."/>
        </authorList>
    </citation>
    <scope>NUCLEOTIDE SEQUENCE [LARGE SCALE GENOMIC DNA]</scope>
    <source>
        <strain evidence="2 4">BHP</strain>
    </source>
</reference>
<feature type="transmembrane region" description="Helical" evidence="1">
    <location>
        <begin position="330"/>
        <end position="351"/>
    </location>
</feature>
<dbReference type="Pfam" id="PF16949">
    <property type="entry name" value="ABC_tran_2"/>
    <property type="match status" value="1"/>
</dbReference>
<proteinExistence type="predicted"/>
<protein>
    <submittedName>
        <fullName evidence="3">ABC transporter permease</fullName>
    </submittedName>
    <submittedName>
        <fullName evidence="2">Putative membrane protein</fullName>
    </submittedName>
</protein>
<keyword evidence="1" id="KW-1133">Transmembrane helix</keyword>
<organism evidence="2 4">
    <name type="scientific">Bacillus clarus</name>
    <dbReference type="NCBI Taxonomy" id="2338372"/>
    <lineage>
        <taxon>Bacteria</taxon>
        <taxon>Bacillati</taxon>
        <taxon>Bacillota</taxon>
        <taxon>Bacilli</taxon>
        <taxon>Bacillales</taxon>
        <taxon>Bacillaceae</taxon>
        <taxon>Bacillus</taxon>
        <taxon>Bacillus cereus group</taxon>
    </lineage>
</organism>
<feature type="transmembrane region" description="Helical" evidence="1">
    <location>
        <begin position="184"/>
        <end position="203"/>
    </location>
</feature>
<feature type="transmembrane region" description="Helical" evidence="1">
    <location>
        <begin position="64"/>
        <end position="92"/>
    </location>
</feature>
<accession>A0A090YMU9</accession>
<dbReference type="STRING" id="1405.B7492_17545"/>
<feature type="transmembrane region" description="Helical" evidence="1">
    <location>
        <begin position="145"/>
        <end position="172"/>
    </location>
</feature>
<evidence type="ECO:0000313" key="2">
    <source>
        <dbReference type="EMBL" id="KFM99267.1"/>
    </source>
</evidence>
<feature type="transmembrane region" description="Helical" evidence="1">
    <location>
        <begin position="520"/>
        <end position="542"/>
    </location>
</feature>
<dbReference type="Proteomes" id="UP000264294">
    <property type="component" value="Unassembled WGS sequence"/>
</dbReference>
<evidence type="ECO:0000313" key="3">
    <source>
        <dbReference type="EMBL" id="RFT61933.1"/>
    </source>
</evidence>
<reference evidence="3 5" key="2">
    <citation type="submission" date="2018-08" db="EMBL/GenBank/DDBJ databases">
        <title>Bacillus clarus sp. nov. strain PS00077A.</title>
        <authorList>
            <person name="Mendez Acevedo M."/>
            <person name="Carroll L."/>
            <person name="Mukherjee M."/>
            <person name="Wiedmann M."/>
            <person name="Kovac J."/>
        </authorList>
    </citation>
    <scope>NUCLEOTIDE SEQUENCE [LARGE SCALE GENOMIC DNA]</scope>
    <source>
        <strain evidence="3 5">PS00077A</strain>
    </source>
</reference>
<dbReference type="InterPro" id="IPR031599">
    <property type="entry name" value="ABC_tran_2"/>
</dbReference>
<keyword evidence="5" id="KW-1185">Reference proteome</keyword>
<feature type="transmembrane region" description="Helical" evidence="1">
    <location>
        <begin position="449"/>
        <end position="471"/>
    </location>
</feature>
<dbReference type="Proteomes" id="UP000029389">
    <property type="component" value="Unassembled WGS sequence"/>
</dbReference>
<feature type="transmembrane region" description="Helical" evidence="1">
    <location>
        <begin position="371"/>
        <end position="394"/>
    </location>
</feature>
<feature type="transmembrane region" description="Helical" evidence="1">
    <location>
        <begin position="492"/>
        <end position="514"/>
    </location>
</feature>
<evidence type="ECO:0000313" key="4">
    <source>
        <dbReference type="Proteomes" id="UP000029389"/>
    </source>
</evidence>
<feature type="transmembrane region" description="Helical" evidence="1">
    <location>
        <begin position="27"/>
        <end position="52"/>
    </location>
</feature>
<dbReference type="RefSeq" id="WP_042978875.1">
    <property type="nucleotide sequence ID" value="NZ_JMQC01000008.1"/>
</dbReference>